<organism evidence="2 3">
    <name type="scientific">Champsocephalus esox</name>
    <name type="common">pike icefish</name>
    <dbReference type="NCBI Taxonomy" id="159716"/>
    <lineage>
        <taxon>Eukaryota</taxon>
        <taxon>Metazoa</taxon>
        <taxon>Chordata</taxon>
        <taxon>Craniata</taxon>
        <taxon>Vertebrata</taxon>
        <taxon>Euteleostomi</taxon>
        <taxon>Actinopterygii</taxon>
        <taxon>Neopterygii</taxon>
        <taxon>Teleostei</taxon>
        <taxon>Neoteleostei</taxon>
        <taxon>Acanthomorphata</taxon>
        <taxon>Eupercaria</taxon>
        <taxon>Perciformes</taxon>
        <taxon>Notothenioidei</taxon>
        <taxon>Channichthyidae</taxon>
        <taxon>Champsocephalus</taxon>
    </lineage>
</organism>
<dbReference type="EMBL" id="JAULUE010002054">
    <property type="protein sequence ID" value="KAK5894777.1"/>
    <property type="molecule type" value="Genomic_DNA"/>
</dbReference>
<sequence length="74" mass="8086">MLGNRKKPASGGRNGAGTSEAKAIDPLRNLGEFRCKLNVFIRWDTVIPIYGEGPHHLGHPTYQYLPLSSPLTLG</sequence>
<reference evidence="2 3" key="1">
    <citation type="journal article" date="2023" name="Mol. Biol. Evol.">
        <title>Genomics of Secondarily Temperate Adaptation in the Only Non-Antarctic Icefish.</title>
        <authorList>
            <person name="Rivera-Colon A.G."/>
            <person name="Rayamajhi N."/>
            <person name="Minhas B.F."/>
            <person name="Madrigal G."/>
            <person name="Bilyk K.T."/>
            <person name="Yoon V."/>
            <person name="Hune M."/>
            <person name="Gregory S."/>
            <person name="Cheng C.H.C."/>
            <person name="Catchen J.M."/>
        </authorList>
    </citation>
    <scope>NUCLEOTIDE SEQUENCE [LARGE SCALE GENOMIC DNA]</scope>
    <source>
        <strain evidence="2">JC2023a</strain>
    </source>
</reference>
<feature type="region of interest" description="Disordered" evidence="1">
    <location>
        <begin position="1"/>
        <end position="21"/>
    </location>
</feature>
<evidence type="ECO:0000313" key="3">
    <source>
        <dbReference type="Proteomes" id="UP001335648"/>
    </source>
</evidence>
<evidence type="ECO:0000256" key="1">
    <source>
        <dbReference type="SAM" id="MobiDB-lite"/>
    </source>
</evidence>
<gene>
    <name evidence="2" type="ORF">CesoFtcFv8_011433</name>
</gene>
<keyword evidence="3" id="KW-1185">Reference proteome</keyword>
<name>A0AAN8C118_9TELE</name>
<evidence type="ECO:0000313" key="2">
    <source>
        <dbReference type="EMBL" id="KAK5894777.1"/>
    </source>
</evidence>
<protein>
    <submittedName>
        <fullName evidence="2">Uncharacterized protein</fullName>
    </submittedName>
</protein>
<comment type="caution">
    <text evidence="2">The sequence shown here is derived from an EMBL/GenBank/DDBJ whole genome shotgun (WGS) entry which is preliminary data.</text>
</comment>
<accession>A0AAN8C118</accession>
<proteinExistence type="predicted"/>
<dbReference type="Proteomes" id="UP001335648">
    <property type="component" value="Unassembled WGS sequence"/>
</dbReference>
<dbReference type="AlphaFoldDB" id="A0AAN8C118"/>